<evidence type="ECO:0000256" key="1">
    <source>
        <dbReference type="ARBA" id="ARBA00004141"/>
    </source>
</evidence>
<evidence type="ECO:0000256" key="3">
    <source>
        <dbReference type="ARBA" id="ARBA00022692"/>
    </source>
</evidence>
<evidence type="ECO:0000256" key="4">
    <source>
        <dbReference type="ARBA" id="ARBA00022989"/>
    </source>
</evidence>
<evidence type="ECO:0000256" key="6">
    <source>
        <dbReference type="SAM" id="Phobius"/>
    </source>
</evidence>
<keyword evidence="4 6" id="KW-1133">Transmembrane helix</keyword>
<protein>
    <submittedName>
        <fullName evidence="7">GABA permease</fullName>
    </submittedName>
</protein>
<keyword evidence="2" id="KW-0813">Transport</keyword>
<evidence type="ECO:0000256" key="2">
    <source>
        <dbReference type="ARBA" id="ARBA00022448"/>
    </source>
</evidence>
<feature type="transmembrane region" description="Helical" evidence="6">
    <location>
        <begin position="113"/>
        <end position="135"/>
    </location>
</feature>
<dbReference type="GO" id="GO:0022857">
    <property type="term" value="F:transmembrane transporter activity"/>
    <property type="evidence" value="ECO:0007669"/>
    <property type="project" value="InterPro"/>
</dbReference>
<name>A0A2J6RV77_HYAVF</name>
<feature type="transmembrane region" description="Helical" evidence="6">
    <location>
        <begin position="367"/>
        <end position="387"/>
    </location>
</feature>
<dbReference type="Gene3D" id="1.20.1740.10">
    <property type="entry name" value="Amino acid/polyamine transporter I"/>
    <property type="match status" value="1"/>
</dbReference>
<sequence length="542" mass="58674">MHSHTPDEDIAITDDLVLESLGYKPELKRSFSLFGMIGFAFSVLTCWTALAGSLVVGINSGGPPVIIWSWVGVSLCSMAVAYSFAEICSAFPVAGGQYSWVAILAPPKYARPLSYCCGWFILIGFLSAGAGNGFVGANFVLGMAQMANPDYTIERWHTCLVAYLLLVLAAATNIWGRRALEKLSQAMIIFNIVSFVVVIVVILARDNQKNTASFVFKDFQNFTGFGTAYASLLGLLQSAFGMTGYDATAHMTEEMKDARNDAPKAIIWAVWIGAITGFFFLVAVCFCIVDIDAAASTPTGVPIFQIFESATRSFALGMLLSVQISIISLVSLAFLCAQSSRLAFAFARDGGLPFSKFFSKVDRKSQVPINAICLVVAINMALMSIYFGSVTGFNTILAISTEGFYLSYIMPLAVRLWGRWTGKGPEFLEGSYNLKFGVWLNIIGVLYLAFASITFNFPSTYPINASNMNYTCAAVAVSVLIAAVTWFTTGSKQFSGPQAGAMLQGHAIHAHHIPHSVDGSLETQIMDHKTMDPVVDNKVHSE</sequence>
<feature type="transmembrane region" description="Helical" evidence="6">
    <location>
        <begin position="468"/>
        <end position="488"/>
    </location>
</feature>
<evidence type="ECO:0000313" key="8">
    <source>
        <dbReference type="Proteomes" id="UP000235786"/>
    </source>
</evidence>
<dbReference type="Pfam" id="PF13520">
    <property type="entry name" value="AA_permease_2"/>
    <property type="match status" value="1"/>
</dbReference>
<feature type="transmembrane region" description="Helical" evidence="6">
    <location>
        <begin position="67"/>
        <end position="93"/>
    </location>
</feature>
<accession>A0A2J6RV77</accession>
<evidence type="ECO:0000256" key="5">
    <source>
        <dbReference type="ARBA" id="ARBA00023136"/>
    </source>
</evidence>
<feature type="transmembrane region" description="Helical" evidence="6">
    <location>
        <begin position="224"/>
        <end position="245"/>
    </location>
</feature>
<reference evidence="7 8" key="1">
    <citation type="submission" date="2016-04" db="EMBL/GenBank/DDBJ databases">
        <title>A degradative enzymes factory behind the ericoid mycorrhizal symbiosis.</title>
        <authorList>
            <consortium name="DOE Joint Genome Institute"/>
            <person name="Martino E."/>
            <person name="Morin E."/>
            <person name="Grelet G."/>
            <person name="Kuo A."/>
            <person name="Kohler A."/>
            <person name="Daghino S."/>
            <person name="Barry K."/>
            <person name="Choi C."/>
            <person name="Cichocki N."/>
            <person name="Clum A."/>
            <person name="Copeland A."/>
            <person name="Hainaut M."/>
            <person name="Haridas S."/>
            <person name="Labutti K."/>
            <person name="Lindquist E."/>
            <person name="Lipzen A."/>
            <person name="Khouja H.-R."/>
            <person name="Murat C."/>
            <person name="Ohm R."/>
            <person name="Olson A."/>
            <person name="Spatafora J."/>
            <person name="Veneault-Fourrey C."/>
            <person name="Henrissat B."/>
            <person name="Grigoriev I."/>
            <person name="Martin F."/>
            <person name="Perotto S."/>
        </authorList>
    </citation>
    <scope>NUCLEOTIDE SEQUENCE [LARGE SCALE GENOMIC DNA]</scope>
    <source>
        <strain evidence="7 8">F</strain>
    </source>
</reference>
<dbReference type="EMBL" id="KZ613943">
    <property type="protein sequence ID" value="PMD42422.1"/>
    <property type="molecule type" value="Genomic_DNA"/>
</dbReference>
<feature type="transmembrane region" description="Helical" evidence="6">
    <location>
        <begin position="393"/>
        <end position="417"/>
    </location>
</feature>
<dbReference type="PANTHER" id="PTHR45649">
    <property type="entry name" value="AMINO-ACID PERMEASE BAT1"/>
    <property type="match status" value="1"/>
</dbReference>
<dbReference type="InterPro" id="IPR002293">
    <property type="entry name" value="AA/rel_permease1"/>
</dbReference>
<proteinExistence type="predicted"/>
<feature type="transmembrane region" description="Helical" evidence="6">
    <location>
        <begin position="266"/>
        <end position="294"/>
    </location>
</feature>
<comment type="subcellular location">
    <subcellularLocation>
        <location evidence="1">Membrane</location>
        <topology evidence="1">Multi-pass membrane protein</topology>
    </subcellularLocation>
</comment>
<feature type="transmembrane region" description="Helical" evidence="6">
    <location>
        <begin position="438"/>
        <end position="456"/>
    </location>
</feature>
<gene>
    <name evidence="7" type="ORF">L207DRAFT_510639</name>
</gene>
<feature type="transmembrane region" description="Helical" evidence="6">
    <location>
        <begin position="314"/>
        <end position="337"/>
    </location>
</feature>
<dbReference type="Proteomes" id="UP000235786">
    <property type="component" value="Unassembled WGS sequence"/>
</dbReference>
<keyword evidence="3 6" id="KW-0812">Transmembrane</keyword>
<feature type="transmembrane region" description="Helical" evidence="6">
    <location>
        <begin position="187"/>
        <end position="204"/>
    </location>
</feature>
<keyword evidence="8" id="KW-1185">Reference proteome</keyword>
<dbReference type="GO" id="GO:0016020">
    <property type="term" value="C:membrane"/>
    <property type="evidence" value="ECO:0007669"/>
    <property type="project" value="UniProtKB-SubCell"/>
</dbReference>
<dbReference type="STRING" id="1149755.A0A2J6RV77"/>
<organism evidence="7 8">
    <name type="scientific">Hyaloscypha variabilis (strain UAMH 11265 / GT02V1 / F)</name>
    <name type="common">Meliniomyces variabilis</name>
    <dbReference type="NCBI Taxonomy" id="1149755"/>
    <lineage>
        <taxon>Eukaryota</taxon>
        <taxon>Fungi</taxon>
        <taxon>Dikarya</taxon>
        <taxon>Ascomycota</taxon>
        <taxon>Pezizomycotina</taxon>
        <taxon>Leotiomycetes</taxon>
        <taxon>Helotiales</taxon>
        <taxon>Hyaloscyphaceae</taxon>
        <taxon>Hyaloscypha</taxon>
        <taxon>Hyaloscypha variabilis</taxon>
    </lineage>
</organism>
<evidence type="ECO:0000313" key="7">
    <source>
        <dbReference type="EMBL" id="PMD42422.1"/>
    </source>
</evidence>
<keyword evidence="5 6" id="KW-0472">Membrane</keyword>
<feature type="transmembrane region" description="Helical" evidence="6">
    <location>
        <begin position="155"/>
        <end position="175"/>
    </location>
</feature>
<dbReference type="PANTHER" id="PTHR45649:SF8">
    <property type="entry name" value="PERMEASE, PUTATIVE-RELATED"/>
    <property type="match status" value="1"/>
</dbReference>
<dbReference type="AlphaFoldDB" id="A0A2J6RV77"/>
<dbReference type="PIRSF" id="PIRSF006060">
    <property type="entry name" value="AA_transporter"/>
    <property type="match status" value="1"/>
</dbReference>
<dbReference type="OrthoDB" id="3257095at2759"/>
<feature type="transmembrane region" description="Helical" evidence="6">
    <location>
        <begin position="33"/>
        <end position="55"/>
    </location>
</feature>